<gene>
    <name evidence="2" type="ORF">SAMN02745724_03078</name>
</gene>
<protein>
    <submittedName>
        <fullName evidence="2">Uncharacterized protein</fullName>
    </submittedName>
</protein>
<evidence type="ECO:0000313" key="2">
    <source>
        <dbReference type="EMBL" id="SFC96788.1"/>
    </source>
</evidence>
<accession>A0A1I1NMT2</accession>
<sequence length="94" mass="10979">MKKYTEKMAGNWKKMSSTGLYKYQIKITLLFISCWLLGLLPLTYLGLVGSGLEPHTLYQWVHWLTIEASPTVLIWLAIGPYIAKQMWYKKGRIR</sequence>
<evidence type="ECO:0000256" key="1">
    <source>
        <dbReference type="SAM" id="Phobius"/>
    </source>
</evidence>
<keyword evidence="1" id="KW-1133">Transmembrane helix</keyword>
<evidence type="ECO:0000313" key="3">
    <source>
        <dbReference type="Proteomes" id="UP000198862"/>
    </source>
</evidence>
<feature type="transmembrane region" description="Helical" evidence="1">
    <location>
        <begin position="20"/>
        <end position="40"/>
    </location>
</feature>
<dbReference type="EMBL" id="FOLO01000025">
    <property type="protein sequence ID" value="SFC96788.1"/>
    <property type="molecule type" value="Genomic_DNA"/>
</dbReference>
<name>A0A1I1NMT2_9GAMM</name>
<reference evidence="2 3" key="1">
    <citation type="submission" date="2016-10" db="EMBL/GenBank/DDBJ databases">
        <authorList>
            <person name="de Groot N.N."/>
        </authorList>
    </citation>
    <scope>NUCLEOTIDE SEQUENCE [LARGE SCALE GENOMIC DNA]</scope>
    <source>
        <strain evidence="2 3">DSM 6059</strain>
    </source>
</reference>
<proteinExistence type="predicted"/>
<feature type="transmembrane region" description="Helical" evidence="1">
    <location>
        <begin position="60"/>
        <end position="83"/>
    </location>
</feature>
<organism evidence="2 3">
    <name type="scientific">Pseudoalteromonas denitrificans DSM 6059</name>
    <dbReference type="NCBI Taxonomy" id="1123010"/>
    <lineage>
        <taxon>Bacteria</taxon>
        <taxon>Pseudomonadati</taxon>
        <taxon>Pseudomonadota</taxon>
        <taxon>Gammaproteobacteria</taxon>
        <taxon>Alteromonadales</taxon>
        <taxon>Pseudoalteromonadaceae</taxon>
        <taxon>Pseudoalteromonas</taxon>
    </lineage>
</organism>
<dbReference type="RefSeq" id="WP_091985968.1">
    <property type="nucleotide sequence ID" value="NZ_FOLO01000025.1"/>
</dbReference>
<keyword evidence="3" id="KW-1185">Reference proteome</keyword>
<keyword evidence="1" id="KW-0472">Membrane</keyword>
<dbReference type="Proteomes" id="UP000198862">
    <property type="component" value="Unassembled WGS sequence"/>
</dbReference>
<dbReference type="AlphaFoldDB" id="A0A1I1NMT2"/>
<keyword evidence="1" id="KW-0812">Transmembrane</keyword>